<dbReference type="OrthoDB" id="441660at2759"/>
<dbReference type="Proteomes" id="UP000504632">
    <property type="component" value="Chromosome 7"/>
</dbReference>
<dbReference type="InterPro" id="IPR016186">
    <property type="entry name" value="C-type_lectin-like/link_sf"/>
</dbReference>
<evidence type="ECO:0000313" key="4">
    <source>
        <dbReference type="Proteomes" id="UP000504632"/>
    </source>
</evidence>
<protein>
    <submittedName>
        <fullName evidence="5">Macrophage mannose receptor 1-like</fullName>
    </submittedName>
</protein>
<sequence>MTHIMHFILILSGLFMLSACVPHQYHFVNVKKTWTEAQTYCREHYTDLVTIDNQEDTEELIKTVKGDVERVWIGLEKSGDMRWQWSLGDPAVYREGEMGFTNWNQGEPNNFLGGSEDCGEMTDNGRWNDETCSVKRSSVCYDENKKNSERYIFVSEKKTWREAQRYCREKHTDLVSVRNKTENEKIKTHIKRTFLTWFIKNAVWTGLFRDSWRWSDGSTSSFRNWASNQPQQRKNERCAVVWVTGKNSGKWGDLGCHVKRPFVCSDDKLILINKSLTWREALNYCREHHVDLVSVHSEKIQKWVMEVVEKASTIHVWLGLRYLCSFDVWYWVSGDFLCYQNWAPGNNTSGEEECGGVVKTGAIESGGNKRWVSSPETGRLNFICSNYDEN</sequence>
<feature type="domain" description="C-type lectin" evidence="3">
    <location>
        <begin position="277"/>
        <end position="385"/>
    </location>
</feature>
<dbReference type="CDD" id="cd00037">
    <property type="entry name" value="CLECT"/>
    <property type="match status" value="1"/>
</dbReference>
<dbReference type="PROSITE" id="PS50041">
    <property type="entry name" value="C_TYPE_LECTIN_2"/>
    <property type="match status" value="3"/>
</dbReference>
<name>A0A6J2VTJ7_CHACN</name>
<dbReference type="Pfam" id="PF00059">
    <property type="entry name" value="Lectin_C"/>
    <property type="match status" value="3"/>
</dbReference>
<dbReference type="SMART" id="SM00034">
    <property type="entry name" value="CLECT"/>
    <property type="match status" value="3"/>
</dbReference>
<evidence type="ECO:0000256" key="1">
    <source>
        <dbReference type="ARBA" id="ARBA00023157"/>
    </source>
</evidence>
<evidence type="ECO:0000256" key="2">
    <source>
        <dbReference type="SAM" id="SignalP"/>
    </source>
</evidence>
<dbReference type="Gene3D" id="3.10.100.10">
    <property type="entry name" value="Mannose-Binding Protein A, subunit A"/>
    <property type="match status" value="3"/>
</dbReference>
<dbReference type="SUPFAM" id="SSF56436">
    <property type="entry name" value="C-type lectin-like"/>
    <property type="match status" value="3"/>
</dbReference>
<dbReference type="FunCoup" id="A0A6J2VTJ7">
    <property type="interactions" value="30"/>
</dbReference>
<dbReference type="CDD" id="cd03602">
    <property type="entry name" value="CLECT_1"/>
    <property type="match status" value="1"/>
</dbReference>
<keyword evidence="4" id="KW-1185">Reference proteome</keyword>
<feature type="domain" description="C-type lectin" evidence="3">
    <location>
        <begin position="25"/>
        <end position="141"/>
    </location>
</feature>
<accession>A0A6J2VTJ7</accession>
<dbReference type="InterPro" id="IPR018378">
    <property type="entry name" value="C-type_lectin_CS"/>
</dbReference>
<proteinExistence type="predicted"/>
<evidence type="ECO:0000259" key="3">
    <source>
        <dbReference type="PROSITE" id="PS50041"/>
    </source>
</evidence>
<dbReference type="InterPro" id="IPR001304">
    <property type="entry name" value="C-type_lectin-like"/>
</dbReference>
<keyword evidence="1" id="KW-1015">Disulfide bond</keyword>
<dbReference type="RefSeq" id="XP_030635258.1">
    <property type="nucleotide sequence ID" value="XM_030779398.1"/>
</dbReference>
<organism evidence="4 5">
    <name type="scientific">Chanos chanos</name>
    <name type="common">Milkfish</name>
    <name type="synonym">Mugil chanos</name>
    <dbReference type="NCBI Taxonomy" id="29144"/>
    <lineage>
        <taxon>Eukaryota</taxon>
        <taxon>Metazoa</taxon>
        <taxon>Chordata</taxon>
        <taxon>Craniata</taxon>
        <taxon>Vertebrata</taxon>
        <taxon>Euteleostomi</taxon>
        <taxon>Actinopterygii</taxon>
        <taxon>Neopterygii</taxon>
        <taxon>Teleostei</taxon>
        <taxon>Ostariophysi</taxon>
        <taxon>Gonorynchiformes</taxon>
        <taxon>Chanidae</taxon>
        <taxon>Chanos</taxon>
    </lineage>
</organism>
<keyword evidence="2" id="KW-0732">Signal</keyword>
<gene>
    <name evidence="5" type="primary">LOC115816445</name>
</gene>
<feature type="chain" id="PRO_5027093183" evidence="2">
    <location>
        <begin position="21"/>
        <end position="390"/>
    </location>
</feature>
<dbReference type="InterPro" id="IPR016187">
    <property type="entry name" value="CTDL_fold"/>
</dbReference>
<feature type="signal peptide" evidence="2">
    <location>
        <begin position="1"/>
        <end position="20"/>
    </location>
</feature>
<evidence type="ECO:0000313" key="5">
    <source>
        <dbReference type="RefSeq" id="XP_030635258.1"/>
    </source>
</evidence>
<dbReference type="PANTHER" id="PTHR45784:SF3">
    <property type="entry name" value="C-TYPE LECTIN DOMAIN FAMILY 4 MEMBER K-LIKE-RELATED"/>
    <property type="match status" value="1"/>
</dbReference>
<dbReference type="AlphaFoldDB" id="A0A6J2VTJ7"/>
<feature type="domain" description="C-type lectin" evidence="3">
    <location>
        <begin position="146"/>
        <end position="265"/>
    </location>
</feature>
<dbReference type="InParanoid" id="A0A6J2VTJ7"/>
<dbReference type="GeneID" id="115816445"/>
<dbReference type="PANTHER" id="PTHR45784">
    <property type="entry name" value="C-TYPE LECTIN DOMAIN FAMILY 20 MEMBER A-RELATED"/>
    <property type="match status" value="1"/>
</dbReference>
<reference evidence="5" key="1">
    <citation type="submission" date="2025-08" db="UniProtKB">
        <authorList>
            <consortium name="RefSeq"/>
        </authorList>
    </citation>
    <scope>IDENTIFICATION</scope>
</reference>
<dbReference type="PROSITE" id="PS00615">
    <property type="entry name" value="C_TYPE_LECTIN_1"/>
    <property type="match status" value="1"/>
</dbReference>